<sequence>MSSLVMSQWSSCVLLFCCYVIFDVIDGGWWRVMICNCRPSLTCIHYHGCNMVIDFSVSDFINGFLDPIVSRFGFGMIHILEEEEE</sequence>
<reference evidence="2" key="1">
    <citation type="submission" date="2021-01" db="EMBL/GenBank/DDBJ databases">
        <authorList>
            <consortium name="Genoscope - CEA"/>
            <person name="William W."/>
        </authorList>
    </citation>
    <scope>NUCLEOTIDE SEQUENCE</scope>
</reference>
<protein>
    <submittedName>
        <fullName evidence="2">(rape) hypothetical protein</fullName>
    </submittedName>
</protein>
<feature type="chain" id="PRO_5032652131" evidence="1">
    <location>
        <begin position="28"/>
        <end position="85"/>
    </location>
</feature>
<evidence type="ECO:0000313" key="2">
    <source>
        <dbReference type="EMBL" id="CAF2290044.1"/>
    </source>
</evidence>
<dbReference type="AlphaFoldDB" id="A0A817AVY6"/>
<accession>A0A817AVY6</accession>
<name>A0A817AVY6_BRANA</name>
<keyword evidence="1" id="KW-0732">Signal</keyword>
<gene>
    <name evidence="2" type="ORF">DARMORV10_A04P26250.1</name>
</gene>
<feature type="signal peptide" evidence="1">
    <location>
        <begin position="1"/>
        <end position="27"/>
    </location>
</feature>
<dbReference type="EMBL" id="HG994358">
    <property type="protein sequence ID" value="CAF2290044.1"/>
    <property type="molecule type" value="Genomic_DNA"/>
</dbReference>
<evidence type="ECO:0000256" key="1">
    <source>
        <dbReference type="SAM" id="SignalP"/>
    </source>
</evidence>
<proteinExistence type="predicted"/>
<dbReference type="Proteomes" id="UP001295469">
    <property type="component" value="Chromosome A04"/>
</dbReference>
<organism evidence="2">
    <name type="scientific">Brassica napus</name>
    <name type="common">Rape</name>
    <dbReference type="NCBI Taxonomy" id="3708"/>
    <lineage>
        <taxon>Eukaryota</taxon>
        <taxon>Viridiplantae</taxon>
        <taxon>Streptophyta</taxon>
        <taxon>Embryophyta</taxon>
        <taxon>Tracheophyta</taxon>
        <taxon>Spermatophyta</taxon>
        <taxon>Magnoliopsida</taxon>
        <taxon>eudicotyledons</taxon>
        <taxon>Gunneridae</taxon>
        <taxon>Pentapetalae</taxon>
        <taxon>rosids</taxon>
        <taxon>malvids</taxon>
        <taxon>Brassicales</taxon>
        <taxon>Brassicaceae</taxon>
        <taxon>Brassiceae</taxon>
        <taxon>Brassica</taxon>
    </lineage>
</organism>